<evidence type="ECO:0000256" key="4">
    <source>
        <dbReference type="ARBA" id="ARBA00022691"/>
    </source>
</evidence>
<dbReference type="InterPro" id="IPR050953">
    <property type="entry name" value="N4_N6_ade-DNA_methylase"/>
</dbReference>
<feature type="domain" description="Type II methyltransferase M.TaqI-like" evidence="6">
    <location>
        <begin position="349"/>
        <end position="606"/>
    </location>
</feature>
<evidence type="ECO:0000256" key="1">
    <source>
        <dbReference type="ARBA" id="ARBA00011900"/>
    </source>
</evidence>
<dbReference type="SUPFAM" id="SSF53335">
    <property type="entry name" value="S-adenosyl-L-methionine-dependent methyltransferases"/>
    <property type="match status" value="1"/>
</dbReference>
<keyword evidence="4" id="KW-0949">S-adenosyl-L-methionine</keyword>
<keyword evidence="2 7" id="KW-0489">Methyltransferase</keyword>
<evidence type="ECO:0000259" key="6">
    <source>
        <dbReference type="Pfam" id="PF07669"/>
    </source>
</evidence>
<dbReference type="GO" id="GO:0006304">
    <property type="term" value="P:DNA modification"/>
    <property type="evidence" value="ECO:0007669"/>
    <property type="project" value="InterPro"/>
</dbReference>
<reference evidence="7" key="1">
    <citation type="submission" date="2024-08" db="EMBL/GenBank/DDBJ databases">
        <authorList>
            <person name="Chaddad Z."/>
            <person name="Lamrabet M."/>
            <person name="Bouhnik O."/>
            <person name="Alami S."/>
            <person name="Wipf D."/>
            <person name="Courty P.E."/>
            <person name="Missbah El Idrissi M."/>
        </authorList>
    </citation>
    <scope>NUCLEOTIDE SEQUENCE</scope>
    <source>
        <strain evidence="7">LLZ17</strain>
    </source>
</reference>
<comment type="catalytic activity">
    <reaction evidence="5">
        <text>a 2'-deoxyadenosine in DNA + S-adenosyl-L-methionine = an N(6)-methyl-2'-deoxyadenosine in DNA + S-adenosyl-L-homocysteine + H(+)</text>
        <dbReference type="Rhea" id="RHEA:15197"/>
        <dbReference type="Rhea" id="RHEA-COMP:12418"/>
        <dbReference type="Rhea" id="RHEA-COMP:12419"/>
        <dbReference type="ChEBI" id="CHEBI:15378"/>
        <dbReference type="ChEBI" id="CHEBI:57856"/>
        <dbReference type="ChEBI" id="CHEBI:59789"/>
        <dbReference type="ChEBI" id="CHEBI:90615"/>
        <dbReference type="ChEBI" id="CHEBI:90616"/>
        <dbReference type="EC" id="2.1.1.72"/>
    </reaction>
</comment>
<dbReference type="GO" id="GO:0032259">
    <property type="term" value="P:methylation"/>
    <property type="evidence" value="ECO:0007669"/>
    <property type="project" value="UniProtKB-KW"/>
</dbReference>
<dbReference type="Gene3D" id="3.40.50.150">
    <property type="entry name" value="Vaccinia Virus protein VP39"/>
    <property type="match status" value="1"/>
</dbReference>
<dbReference type="InterPro" id="IPR029063">
    <property type="entry name" value="SAM-dependent_MTases_sf"/>
</dbReference>
<evidence type="ECO:0000313" key="7">
    <source>
        <dbReference type="EMBL" id="XDV56899.1"/>
    </source>
</evidence>
<proteinExistence type="predicted"/>
<accession>A0AB39XFZ3</accession>
<sequence>MAIALDRAARSILRTAITGNAGSRRVAEDGARKSLTELGLEEAKRPTGLSSAQTELRNRLRAHARSLGDIMVPDGSIKAKRLVGEIAYEHWHRALFARFLAENGLLVDPDHKIAISLDELEQIAKEEGKDPIELAADWAEPMLPQIFRRDDPVLALSLPPETKAGILEIIRRLPRAVFLADDSLGWAYQFWQADNKEQINKSEVKIGADELPAVTQLFTEDYMVLFLLENTLGAWWAAKRLAAEPALAAEANSEDELRDRTSPAGYRWTYLRFLREPQDGEPPDAATGPWCPAAGAFLGWEREAKDIAFLDPCMGSGHFLVFALPILAALRRAEEGLDERAAIRAVLAENLYGLEIDPRCTQIAAFTLALTSWKRLGAPEPLPSLSIACSGLSIGFGREEFLKLADRIADAEGWGGHKTVLDAGRSPLGERAATRIRGGLERIYDLFKKAPYLGSLIDPRKAVTGGDHGYGSLMEERYDVLADHLHKALDKNGEPAETRETTVTAEGLAKAAEIMARRYTLVATNVPYLGNGDMDLELKTFVEENYKRAKSDLSTVFIDRARQLVAPSGALAVVFPQNCLFLPTYKSFRLNLLDEVKLEYVVALGEEAWETFAKRGPLATLACLTNHAPTNKDRHFSIDATVVPEIEQKIARLKECQVTVIDQEAQRNNPDHRILTETILKQDLLEAKAVSLAGILNGDSDKFTRLFWEFPRKSSDWAFLQTSPSADSGCRGLIGLIYFDEQHGHLREDATVRKERLHNSDQRGNFAWHKRGIAVGQMRDLPIADYFGEKFDSNVAVIVPKLDKDFPAIYEYCHSPDFREDARRLEKRKNITNATFGKTAFNYEHWQRIAVENHPGGLPKPYSNDPTQWLFEGHPRGSRNPNASLPESFDHGAVTSGGPRPGMAEHPLQVAVLRLLGYRWPRQTNSSFMDCPAISEPDEAGRSTLIANDGIVSLSATADQPDATTRLRELIRLIWGADYVDGTIRQLLAVEDAKANDLSTWLADEFFEGHCKLFHQTPFIWQVWDGVRGGFSALINYHQLSGQGDAGRRLLEKLRDTYLGDWLAAQRRALAAGEAGTEERLTAAEHLRSELTRIIEGEPPYDIFVRWKPLYRQPIGWEPDIEDGVRLNIRPFLIARTKNPRGRDACILRITPRVKKYAGADRGVEPLRKKEEFPWFWAEDADVAKVDFAGGPEFKGRRYNDFHFSRAFKQRARDARGKRS</sequence>
<dbReference type="InterPro" id="IPR011639">
    <property type="entry name" value="MethylTrfase_TaqI-like_dom"/>
</dbReference>
<evidence type="ECO:0000256" key="2">
    <source>
        <dbReference type="ARBA" id="ARBA00022603"/>
    </source>
</evidence>
<dbReference type="PANTHER" id="PTHR33841">
    <property type="entry name" value="DNA METHYLTRANSFERASE YEEA-RELATED"/>
    <property type="match status" value="1"/>
</dbReference>
<dbReference type="PANTHER" id="PTHR33841:SF1">
    <property type="entry name" value="DNA METHYLTRANSFERASE A"/>
    <property type="match status" value="1"/>
</dbReference>
<keyword evidence="3" id="KW-0808">Transferase</keyword>
<organism evidence="7">
    <name type="scientific">Bradyrhizobium sp. LLZ17</name>
    <dbReference type="NCBI Taxonomy" id="3239388"/>
    <lineage>
        <taxon>Bacteria</taxon>
        <taxon>Pseudomonadati</taxon>
        <taxon>Pseudomonadota</taxon>
        <taxon>Alphaproteobacteria</taxon>
        <taxon>Hyphomicrobiales</taxon>
        <taxon>Nitrobacteraceae</taxon>
        <taxon>Bradyrhizobium</taxon>
    </lineage>
</organism>
<name>A0AB39XFZ3_9BRAD</name>
<protein>
    <recommendedName>
        <fullName evidence="1">site-specific DNA-methyltransferase (adenine-specific)</fullName>
        <ecNumber evidence="1">2.1.1.72</ecNumber>
    </recommendedName>
</protein>
<evidence type="ECO:0000256" key="3">
    <source>
        <dbReference type="ARBA" id="ARBA00022679"/>
    </source>
</evidence>
<dbReference type="PRINTS" id="PR00507">
    <property type="entry name" value="N12N6MTFRASE"/>
</dbReference>
<dbReference type="EC" id="2.1.1.72" evidence="1"/>
<dbReference type="Pfam" id="PF07669">
    <property type="entry name" value="Eco57I"/>
    <property type="match status" value="1"/>
</dbReference>
<gene>
    <name evidence="7" type="ORF">AB8Z38_30575</name>
</gene>
<dbReference type="RefSeq" id="WP_369721335.1">
    <property type="nucleotide sequence ID" value="NZ_CP165734.1"/>
</dbReference>
<dbReference type="EMBL" id="CP165734">
    <property type="protein sequence ID" value="XDV56899.1"/>
    <property type="molecule type" value="Genomic_DNA"/>
</dbReference>
<dbReference type="REBASE" id="858440">
    <property type="entry name" value="BspLLZ17ORF30575P"/>
</dbReference>
<dbReference type="GO" id="GO:0009007">
    <property type="term" value="F:site-specific DNA-methyltransferase (adenine-specific) activity"/>
    <property type="evidence" value="ECO:0007669"/>
    <property type="project" value="UniProtKB-EC"/>
</dbReference>
<dbReference type="AlphaFoldDB" id="A0AB39XFZ3"/>
<evidence type="ECO:0000256" key="5">
    <source>
        <dbReference type="ARBA" id="ARBA00047942"/>
    </source>
</evidence>